<proteinExistence type="inferred from homology"/>
<evidence type="ECO:0000313" key="4">
    <source>
        <dbReference type="EMBL" id="KAE8683317.1"/>
    </source>
</evidence>
<name>A0A6A2YVE9_HIBSY</name>
<comment type="cofactor">
    <cofactor evidence="1">
        <name>pyridoxal 5'-phosphate</name>
        <dbReference type="ChEBI" id="CHEBI:597326"/>
    </cofactor>
</comment>
<evidence type="ECO:0000256" key="3">
    <source>
        <dbReference type="ARBA" id="ARBA00022898"/>
    </source>
</evidence>
<dbReference type="EMBL" id="VEPZ02001270">
    <property type="protein sequence ID" value="KAE8683317.1"/>
    <property type="molecule type" value="Genomic_DNA"/>
</dbReference>
<comment type="similarity">
    <text evidence="2">Belongs to the class-IV pyridoxal-phosphate-dependent aminotransferase family.</text>
</comment>
<evidence type="ECO:0000313" key="5">
    <source>
        <dbReference type="Proteomes" id="UP000436088"/>
    </source>
</evidence>
<dbReference type="InterPro" id="IPR036038">
    <property type="entry name" value="Aminotransferase-like"/>
</dbReference>
<accession>A0A6A2YVE9</accession>
<reference evidence="4" key="1">
    <citation type="submission" date="2019-09" db="EMBL/GenBank/DDBJ databases">
        <title>Draft genome information of white flower Hibiscus syriacus.</title>
        <authorList>
            <person name="Kim Y.-M."/>
        </authorList>
    </citation>
    <scope>NUCLEOTIDE SEQUENCE [LARGE SCALE GENOMIC DNA]</scope>
    <source>
        <strain evidence="4">YM2019G1</strain>
    </source>
</reference>
<dbReference type="AlphaFoldDB" id="A0A6A2YVE9"/>
<dbReference type="Gene3D" id="3.20.10.10">
    <property type="entry name" value="D-amino Acid Aminotransferase, subunit A, domain 2"/>
    <property type="match status" value="1"/>
</dbReference>
<sequence length="139" mass="15664">MLFQLLLQVGQFFPGLLEKALSKSRLISVIRWQFCSFVCVIKHIFVSDIHPSLNNIFDKLKLNQVEERAIWVNELMEVDEVFCTGTAVGVASVGSVTYKGRRIEFKVGENTVCQALGSTLVGIQTGLIEDKKGWIFNIR</sequence>
<organism evidence="4 5">
    <name type="scientific">Hibiscus syriacus</name>
    <name type="common">Rose of Sharon</name>
    <dbReference type="NCBI Taxonomy" id="106335"/>
    <lineage>
        <taxon>Eukaryota</taxon>
        <taxon>Viridiplantae</taxon>
        <taxon>Streptophyta</taxon>
        <taxon>Embryophyta</taxon>
        <taxon>Tracheophyta</taxon>
        <taxon>Spermatophyta</taxon>
        <taxon>Magnoliopsida</taxon>
        <taxon>eudicotyledons</taxon>
        <taxon>Gunneridae</taxon>
        <taxon>Pentapetalae</taxon>
        <taxon>rosids</taxon>
        <taxon>malvids</taxon>
        <taxon>Malvales</taxon>
        <taxon>Malvaceae</taxon>
        <taxon>Malvoideae</taxon>
        <taxon>Hibiscus</taxon>
    </lineage>
</organism>
<gene>
    <name evidence="4" type="ORF">F3Y22_tig00111210pilonHSYRG00128</name>
</gene>
<protein>
    <submittedName>
        <fullName evidence="4">Uncharacterized protein</fullName>
    </submittedName>
</protein>
<comment type="caution">
    <text evidence="4">The sequence shown here is derived from an EMBL/GenBank/DDBJ whole genome shotgun (WGS) entry which is preliminary data.</text>
</comment>
<evidence type="ECO:0000256" key="1">
    <source>
        <dbReference type="ARBA" id="ARBA00001933"/>
    </source>
</evidence>
<dbReference type="PANTHER" id="PTHR42825:SF29">
    <property type="entry name" value="BRANCHED-CHAIN-AMINO-ACID AMINOTRANSFERASE"/>
    <property type="match status" value="1"/>
</dbReference>
<dbReference type="GO" id="GO:0009081">
    <property type="term" value="P:branched-chain amino acid metabolic process"/>
    <property type="evidence" value="ECO:0007669"/>
    <property type="project" value="InterPro"/>
</dbReference>
<dbReference type="PANTHER" id="PTHR42825">
    <property type="entry name" value="AMINO ACID AMINOTRANSFERASE"/>
    <property type="match status" value="1"/>
</dbReference>
<dbReference type="SUPFAM" id="SSF56752">
    <property type="entry name" value="D-aminoacid aminotransferase-like PLP-dependent enzymes"/>
    <property type="match status" value="1"/>
</dbReference>
<keyword evidence="3" id="KW-0663">Pyridoxal phosphate</keyword>
<keyword evidence="5" id="KW-1185">Reference proteome</keyword>
<evidence type="ECO:0000256" key="2">
    <source>
        <dbReference type="ARBA" id="ARBA00009320"/>
    </source>
</evidence>
<dbReference type="GO" id="GO:0004084">
    <property type="term" value="F:branched-chain-amino-acid transaminase activity"/>
    <property type="evidence" value="ECO:0007669"/>
    <property type="project" value="InterPro"/>
</dbReference>
<dbReference type="InterPro" id="IPR043132">
    <property type="entry name" value="BCAT-like_C"/>
</dbReference>
<dbReference type="Proteomes" id="UP000436088">
    <property type="component" value="Unassembled WGS sequence"/>
</dbReference>
<dbReference type="InterPro" id="IPR005786">
    <property type="entry name" value="B_amino_transII"/>
</dbReference>